<feature type="region of interest" description="Disordered" evidence="1">
    <location>
        <begin position="1"/>
        <end position="24"/>
    </location>
</feature>
<dbReference type="InParanoid" id="C0NK84"/>
<feature type="compositionally biased region" description="Basic residues" evidence="1">
    <location>
        <begin position="1"/>
        <end position="10"/>
    </location>
</feature>
<evidence type="ECO:0000313" key="2">
    <source>
        <dbReference type="EMBL" id="EEH08275.1"/>
    </source>
</evidence>
<evidence type="ECO:0000256" key="1">
    <source>
        <dbReference type="SAM" id="MobiDB-lite"/>
    </source>
</evidence>
<gene>
    <name evidence="2" type="ORF">HCBG_03564</name>
</gene>
<dbReference type="GeneID" id="69036580"/>
<dbReference type="AlphaFoldDB" id="C0NK84"/>
<sequence>MRKRNTHQRIKKDPASLNEASQWHGRDALRSCKRAASRQGTAGRAGGRWRAAAGAGWQRANIARRAFARIAGASESGTGATMDYCTLLRADRRLLGRLLVRSTSGIWQRQETRKIEFCCKDDDTWYRARIITGQLGFVMFSAGVLPADWPAVWYQGTVQGSQAW</sequence>
<dbReference type="Proteomes" id="UP000001631">
    <property type="component" value="Unassembled WGS sequence"/>
</dbReference>
<protein>
    <submittedName>
        <fullName evidence="2">Uncharacterized protein</fullName>
    </submittedName>
</protein>
<dbReference type="EMBL" id="GG663366">
    <property type="protein sequence ID" value="EEH08275.1"/>
    <property type="molecule type" value="Genomic_DNA"/>
</dbReference>
<organism evidence="2 3">
    <name type="scientific">Ajellomyces capsulatus (strain G186AR / H82 / ATCC MYA-2454 / RMSCC 2432)</name>
    <name type="common">Darling's disease fungus</name>
    <name type="synonym">Histoplasma capsulatum</name>
    <dbReference type="NCBI Taxonomy" id="447093"/>
    <lineage>
        <taxon>Eukaryota</taxon>
        <taxon>Fungi</taxon>
        <taxon>Dikarya</taxon>
        <taxon>Ascomycota</taxon>
        <taxon>Pezizomycotina</taxon>
        <taxon>Eurotiomycetes</taxon>
        <taxon>Eurotiomycetidae</taxon>
        <taxon>Onygenales</taxon>
        <taxon>Ajellomycetaceae</taxon>
        <taxon>Histoplasma</taxon>
    </lineage>
</organism>
<evidence type="ECO:0000313" key="3">
    <source>
        <dbReference type="Proteomes" id="UP000001631"/>
    </source>
</evidence>
<reference evidence="2" key="1">
    <citation type="submission" date="2009-02" db="EMBL/GenBank/DDBJ databases">
        <title>The Genome Sequence of Ajellomyces capsulatus strain G186AR.</title>
        <authorList>
            <consortium name="The Broad Institute Genome Sequencing Platform"/>
            <person name="Champion M."/>
            <person name="Cuomo C."/>
            <person name="Ma L.-J."/>
            <person name="Henn M.R."/>
            <person name="Sil A."/>
            <person name="Goldman B."/>
            <person name="Young S.K."/>
            <person name="Kodira C.D."/>
            <person name="Zeng Q."/>
            <person name="Koehrsen M."/>
            <person name="Alvarado L."/>
            <person name="Berlin A."/>
            <person name="Borenstein D."/>
            <person name="Chen Z."/>
            <person name="Engels R."/>
            <person name="Freedman E."/>
            <person name="Gellesch M."/>
            <person name="Goldberg J."/>
            <person name="Griggs A."/>
            <person name="Gujja S."/>
            <person name="Heiman D."/>
            <person name="Hepburn T."/>
            <person name="Howarth C."/>
            <person name="Jen D."/>
            <person name="Larson L."/>
            <person name="Lewis B."/>
            <person name="Mehta T."/>
            <person name="Park D."/>
            <person name="Pearson M."/>
            <person name="Roberts A."/>
            <person name="Saif S."/>
            <person name="Shea T."/>
            <person name="Shenoy N."/>
            <person name="Sisk P."/>
            <person name="Stolte C."/>
            <person name="Sykes S."/>
            <person name="Walk T."/>
            <person name="White J."/>
            <person name="Yandava C."/>
            <person name="Klein B."/>
            <person name="McEwen J.G."/>
            <person name="Puccia R."/>
            <person name="Goldman G.H."/>
            <person name="Felipe M.S."/>
            <person name="Nino-Vega G."/>
            <person name="San-Blas G."/>
            <person name="Taylor J."/>
            <person name="Mendoza L."/>
            <person name="Galagan J."/>
            <person name="Nusbaum C."/>
            <person name="Birren B."/>
        </authorList>
    </citation>
    <scope>NUCLEOTIDE SEQUENCE</scope>
    <source>
        <strain evidence="2">G186AR</strain>
    </source>
</reference>
<dbReference type="RefSeq" id="XP_045288756.1">
    <property type="nucleotide sequence ID" value="XM_045430613.1"/>
</dbReference>
<dbReference type="HOGENOM" id="CLU_1618515_0_0_1"/>
<name>C0NK84_AJECG</name>
<accession>C0NK84</accession>
<keyword evidence="3" id="KW-1185">Reference proteome</keyword>
<proteinExistence type="predicted"/>